<dbReference type="FunFam" id="1.10.10.60:FF:000141">
    <property type="entry name" value="TetR family transcriptional regulator"/>
    <property type="match status" value="1"/>
</dbReference>
<feature type="domain" description="HTH tetR-type" evidence="5">
    <location>
        <begin position="10"/>
        <end position="70"/>
    </location>
</feature>
<dbReference type="PROSITE" id="PS01081">
    <property type="entry name" value="HTH_TETR_1"/>
    <property type="match status" value="1"/>
</dbReference>
<dbReference type="InterPro" id="IPR001647">
    <property type="entry name" value="HTH_TetR"/>
</dbReference>
<organism evidence="6 7">
    <name type="scientific">Arthrobacter yangruifuii</name>
    <dbReference type="NCBI Taxonomy" id="2606616"/>
    <lineage>
        <taxon>Bacteria</taxon>
        <taxon>Bacillati</taxon>
        <taxon>Actinomycetota</taxon>
        <taxon>Actinomycetes</taxon>
        <taxon>Micrococcales</taxon>
        <taxon>Micrococcaceae</taxon>
        <taxon>Arthrobacter</taxon>
    </lineage>
</organism>
<dbReference type="GO" id="GO:0003700">
    <property type="term" value="F:DNA-binding transcription factor activity"/>
    <property type="evidence" value="ECO:0007669"/>
    <property type="project" value="TreeGrafter"/>
</dbReference>
<sequence>MPRAKRSGGRSKRDAVLDAAVELLLLNGYDGTSMDAVAARAGVSKTTVYAHFSDKLELFKAVLQHGSMELGERLRELRQRDASVEGSAEDRLVGALVAATKAGTGVQAIAYFRVMIAEHNRRREIQAAFNTIPMPDVSDIISIIAQLLVDYGSEHGFDVDRPEAHASMLLRMTVSGIEFDALISDFDVSDELLEAHVEYIVRVFLRGLRPIAGERDLVLKPGYDYPWGPALG</sequence>
<protein>
    <submittedName>
        <fullName evidence="6">TetR family transcriptional regulator</fullName>
    </submittedName>
</protein>
<dbReference type="InterPro" id="IPR050109">
    <property type="entry name" value="HTH-type_TetR-like_transc_reg"/>
</dbReference>
<reference evidence="6 7" key="1">
    <citation type="submission" date="2019-08" db="EMBL/GenBank/DDBJ databases">
        <title>Arthrobacter sp. nov., isolated from plateau pika and Tibetan wild ass.</title>
        <authorList>
            <person name="Ge Y."/>
        </authorList>
    </citation>
    <scope>NUCLEOTIDE SEQUENCE [LARGE SCALE GENOMIC DNA]</scope>
    <source>
        <strain evidence="6 7">785</strain>
    </source>
</reference>
<dbReference type="EMBL" id="VTFX01000001">
    <property type="protein sequence ID" value="KAD4060029.1"/>
    <property type="molecule type" value="Genomic_DNA"/>
</dbReference>
<comment type="caution">
    <text evidence="6">The sequence shown here is derived from an EMBL/GenBank/DDBJ whole genome shotgun (WGS) entry which is preliminary data.</text>
</comment>
<dbReference type="PRINTS" id="PR00455">
    <property type="entry name" value="HTHTETR"/>
</dbReference>
<evidence type="ECO:0000256" key="2">
    <source>
        <dbReference type="ARBA" id="ARBA00023125"/>
    </source>
</evidence>
<dbReference type="SUPFAM" id="SSF46689">
    <property type="entry name" value="Homeodomain-like"/>
    <property type="match status" value="1"/>
</dbReference>
<evidence type="ECO:0000313" key="6">
    <source>
        <dbReference type="EMBL" id="KAD4060029.1"/>
    </source>
</evidence>
<evidence type="ECO:0000256" key="4">
    <source>
        <dbReference type="PROSITE-ProRule" id="PRU00335"/>
    </source>
</evidence>
<dbReference type="RefSeq" id="WP_152271270.1">
    <property type="nucleotide sequence ID" value="NZ_VTFX01000001.1"/>
</dbReference>
<dbReference type="PANTHER" id="PTHR30055:SF234">
    <property type="entry name" value="HTH-TYPE TRANSCRIPTIONAL REGULATOR BETI"/>
    <property type="match status" value="1"/>
</dbReference>
<dbReference type="Proteomes" id="UP000326852">
    <property type="component" value="Unassembled WGS sequence"/>
</dbReference>
<proteinExistence type="predicted"/>
<evidence type="ECO:0000256" key="3">
    <source>
        <dbReference type="ARBA" id="ARBA00023163"/>
    </source>
</evidence>
<evidence type="ECO:0000313" key="7">
    <source>
        <dbReference type="Proteomes" id="UP000326852"/>
    </source>
</evidence>
<evidence type="ECO:0000259" key="5">
    <source>
        <dbReference type="PROSITE" id="PS50977"/>
    </source>
</evidence>
<dbReference type="Pfam" id="PF00440">
    <property type="entry name" value="TetR_N"/>
    <property type="match status" value="1"/>
</dbReference>
<name>A0A5N6MS65_9MICC</name>
<keyword evidence="3" id="KW-0804">Transcription</keyword>
<keyword evidence="2 4" id="KW-0238">DNA-binding</keyword>
<dbReference type="GO" id="GO:0000976">
    <property type="term" value="F:transcription cis-regulatory region binding"/>
    <property type="evidence" value="ECO:0007669"/>
    <property type="project" value="TreeGrafter"/>
</dbReference>
<dbReference type="Gene3D" id="1.10.357.10">
    <property type="entry name" value="Tetracycline Repressor, domain 2"/>
    <property type="match status" value="1"/>
</dbReference>
<gene>
    <name evidence="6" type="ORF">GD627_02855</name>
</gene>
<dbReference type="AlphaFoldDB" id="A0A5N6MS65"/>
<dbReference type="GO" id="GO:0045892">
    <property type="term" value="P:negative regulation of DNA-templated transcription"/>
    <property type="evidence" value="ECO:0007669"/>
    <property type="project" value="UniProtKB-ARBA"/>
</dbReference>
<dbReference type="PANTHER" id="PTHR30055">
    <property type="entry name" value="HTH-TYPE TRANSCRIPTIONAL REGULATOR RUTR"/>
    <property type="match status" value="1"/>
</dbReference>
<keyword evidence="1" id="KW-0805">Transcription regulation</keyword>
<keyword evidence="7" id="KW-1185">Reference proteome</keyword>
<dbReference type="InterPro" id="IPR023772">
    <property type="entry name" value="DNA-bd_HTH_TetR-type_CS"/>
</dbReference>
<feature type="DNA-binding region" description="H-T-H motif" evidence="4">
    <location>
        <begin position="33"/>
        <end position="52"/>
    </location>
</feature>
<dbReference type="InterPro" id="IPR009057">
    <property type="entry name" value="Homeodomain-like_sf"/>
</dbReference>
<accession>A0A5N6MS65</accession>
<evidence type="ECO:0000256" key="1">
    <source>
        <dbReference type="ARBA" id="ARBA00023015"/>
    </source>
</evidence>
<dbReference type="PROSITE" id="PS50977">
    <property type="entry name" value="HTH_TETR_2"/>
    <property type="match status" value="1"/>
</dbReference>